<evidence type="ECO:0000313" key="6">
    <source>
        <dbReference type="Proteomes" id="UP000005233"/>
    </source>
</evidence>
<dbReference type="SUPFAM" id="SSF46785">
    <property type="entry name" value="Winged helix' DNA-binding domain"/>
    <property type="match status" value="1"/>
</dbReference>
<dbReference type="eggNOG" id="arCOG01580">
    <property type="taxonomic scope" value="Archaea"/>
</dbReference>
<dbReference type="PRINTS" id="PR00033">
    <property type="entry name" value="HTHASNC"/>
</dbReference>
<reference evidence="5 6" key="1">
    <citation type="journal article" date="2012" name="J. Bacteriol.">
        <title>Complete genome sequence of a thermophilic methanogen, Methanocella conradii HZ254, isolated from Chinese rice field soil.</title>
        <authorList>
            <person name="Lu Z."/>
            <person name="Lu Y."/>
        </authorList>
    </citation>
    <scope>NUCLEOTIDE SEQUENCE [LARGE SCALE GENOMIC DNA]</scope>
    <source>
        <strain evidence="6">DSM 24694 / JCM 17849 / CGMCC 1.5162 / HZ254</strain>
    </source>
</reference>
<dbReference type="Pfam" id="PF01037">
    <property type="entry name" value="AsnC_trans_reg"/>
    <property type="match status" value="1"/>
</dbReference>
<dbReference type="AlphaFoldDB" id="H8I9Q1"/>
<dbReference type="InterPro" id="IPR019887">
    <property type="entry name" value="Tscrpt_reg_AsnC/Lrp_C"/>
</dbReference>
<evidence type="ECO:0000256" key="1">
    <source>
        <dbReference type="ARBA" id="ARBA00023015"/>
    </source>
</evidence>
<dbReference type="GO" id="GO:0005829">
    <property type="term" value="C:cytosol"/>
    <property type="evidence" value="ECO:0007669"/>
    <property type="project" value="TreeGrafter"/>
</dbReference>
<dbReference type="Proteomes" id="UP000005233">
    <property type="component" value="Chromosome"/>
</dbReference>
<keyword evidence="1" id="KW-0805">Transcription regulation</keyword>
<dbReference type="KEGG" id="mez:Mtc_1758"/>
<evidence type="ECO:0000256" key="3">
    <source>
        <dbReference type="ARBA" id="ARBA00023163"/>
    </source>
</evidence>
<dbReference type="InterPro" id="IPR036388">
    <property type="entry name" value="WH-like_DNA-bd_sf"/>
</dbReference>
<dbReference type="SMART" id="SM00344">
    <property type="entry name" value="HTH_ASNC"/>
    <property type="match status" value="1"/>
</dbReference>
<keyword evidence="6" id="KW-1185">Reference proteome</keyword>
<sequence length="194" mass="22020">MEIDLLNKKILQLLQKDGRITYKDITKEMDRAESTVRERIGFMEEQKIIEGYTAIINKPRVGLNRSAIIYARVPTSSFDEVTNNLKAVNGVLQIYRTSGDKNLAFFMAATDDEEMNRTIKNKIAPLGVTDIEVSIILEAVREIAEVNILSVEEKAEMEEKKKQKEMARAHKPVKGEKKLGAALESSYENFKVQV</sequence>
<feature type="domain" description="HTH asnC-type" evidence="4">
    <location>
        <begin position="3"/>
        <end position="64"/>
    </location>
</feature>
<dbReference type="Gene3D" id="3.30.70.920">
    <property type="match status" value="1"/>
</dbReference>
<accession>H8I9Q1</accession>
<dbReference type="GeneID" id="11971904"/>
<dbReference type="InterPro" id="IPR011008">
    <property type="entry name" value="Dimeric_a/b-barrel"/>
</dbReference>
<dbReference type="EMBL" id="CP003243">
    <property type="protein sequence ID" value="AFD00502.1"/>
    <property type="molecule type" value="Genomic_DNA"/>
</dbReference>
<evidence type="ECO:0000259" key="4">
    <source>
        <dbReference type="PROSITE" id="PS50956"/>
    </source>
</evidence>
<dbReference type="OrthoDB" id="6995at2157"/>
<keyword evidence="3" id="KW-0804">Transcription</keyword>
<gene>
    <name evidence="5" type="ordered locus">Mtc_1758</name>
</gene>
<dbReference type="InterPro" id="IPR000485">
    <property type="entry name" value="AsnC-type_HTH_dom"/>
</dbReference>
<name>H8I9Q1_METCZ</name>
<dbReference type="SUPFAM" id="SSF54909">
    <property type="entry name" value="Dimeric alpha+beta barrel"/>
    <property type="match status" value="1"/>
</dbReference>
<dbReference type="Gene3D" id="1.10.10.10">
    <property type="entry name" value="Winged helix-like DNA-binding domain superfamily/Winged helix DNA-binding domain"/>
    <property type="match status" value="1"/>
</dbReference>
<proteinExistence type="predicted"/>
<dbReference type="InterPro" id="IPR036390">
    <property type="entry name" value="WH_DNA-bd_sf"/>
</dbReference>
<dbReference type="PANTHER" id="PTHR30154:SF34">
    <property type="entry name" value="TRANSCRIPTIONAL REGULATOR AZLB"/>
    <property type="match status" value="1"/>
</dbReference>
<evidence type="ECO:0000256" key="2">
    <source>
        <dbReference type="ARBA" id="ARBA00023125"/>
    </source>
</evidence>
<evidence type="ECO:0000313" key="5">
    <source>
        <dbReference type="EMBL" id="AFD00502.1"/>
    </source>
</evidence>
<dbReference type="RefSeq" id="WP_014406333.1">
    <property type="nucleotide sequence ID" value="NC_017034.1"/>
</dbReference>
<dbReference type="HOGENOM" id="CLU_091233_5_4_2"/>
<dbReference type="PROSITE" id="PS50956">
    <property type="entry name" value="HTH_ASNC_2"/>
    <property type="match status" value="1"/>
</dbReference>
<dbReference type="STRING" id="1041930.Mtc_1758"/>
<dbReference type="GO" id="GO:0043200">
    <property type="term" value="P:response to amino acid"/>
    <property type="evidence" value="ECO:0007669"/>
    <property type="project" value="TreeGrafter"/>
</dbReference>
<dbReference type="Pfam" id="PF13412">
    <property type="entry name" value="HTH_24"/>
    <property type="match status" value="1"/>
</dbReference>
<dbReference type="PANTHER" id="PTHR30154">
    <property type="entry name" value="LEUCINE-RESPONSIVE REGULATORY PROTEIN"/>
    <property type="match status" value="1"/>
</dbReference>
<dbReference type="GO" id="GO:0043565">
    <property type="term" value="F:sequence-specific DNA binding"/>
    <property type="evidence" value="ECO:0007669"/>
    <property type="project" value="InterPro"/>
</dbReference>
<organism evidence="5 6">
    <name type="scientific">Methanocella conradii (strain DSM 24694 / JCM 17849 / CGMCC 1.5162 / HZ254)</name>
    <dbReference type="NCBI Taxonomy" id="1041930"/>
    <lineage>
        <taxon>Archaea</taxon>
        <taxon>Methanobacteriati</taxon>
        <taxon>Methanobacteriota</taxon>
        <taxon>Stenosarchaea group</taxon>
        <taxon>Methanomicrobia</taxon>
        <taxon>Methanocellales</taxon>
        <taxon>Methanocellaceae</taxon>
        <taxon>Methanocella</taxon>
    </lineage>
</organism>
<keyword evidence="2" id="KW-0238">DNA-binding</keyword>
<dbReference type="InterPro" id="IPR019888">
    <property type="entry name" value="Tscrpt_reg_AsnC-like"/>
</dbReference>
<protein>
    <submittedName>
        <fullName evidence="5">Transcriptional regulator, AsnC family</fullName>
    </submittedName>
</protein>